<gene>
    <name evidence="2" type="ORF">GPUH_LOCUS7248</name>
</gene>
<dbReference type="InterPro" id="IPR036322">
    <property type="entry name" value="WD40_repeat_dom_sf"/>
</dbReference>
<organism evidence="4">
    <name type="scientific">Gongylonema pulchrum</name>
    <dbReference type="NCBI Taxonomy" id="637853"/>
    <lineage>
        <taxon>Eukaryota</taxon>
        <taxon>Metazoa</taxon>
        <taxon>Ecdysozoa</taxon>
        <taxon>Nematoda</taxon>
        <taxon>Chromadorea</taxon>
        <taxon>Rhabditida</taxon>
        <taxon>Spirurina</taxon>
        <taxon>Spiruromorpha</taxon>
        <taxon>Spiruroidea</taxon>
        <taxon>Gongylonematidae</taxon>
        <taxon>Gongylonema</taxon>
    </lineage>
</organism>
<feature type="repeat" description="WD" evidence="1">
    <location>
        <begin position="34"/>
        <end position="76"/>
    </location>
</feature>
<keyword evidence="3" id="KW-1185">Reference proteome</keyword>
<dbReference type="WBParaSite" id="GPUH_0000725801-mRNA-1">
    <property type="protein sequence ID" value="GPUH_0000725801-mRNA-1"/>
    <property type="gene ID" value="GPUH_0000725801"/>
</dbReference>
<dbReference type="AlphaFoldDB" id="A0A183DEV8"/>
<dbReference type="GO" id="GO:0070545">
    <property type="term" value="C:PeBoW complex"/>
    <property type="evidence" value="ECO:0007669"/>
    <property type="project" value="TreeGrafter"/>
</dbReference>
<proteinExistence type="predicted"/>
<sequence>MISFKLNVDPAALLPELPNLADMRPFPTTLSFYMYGHSGQVRSLSFEPHATEIFASGGEDGTLRLWCIGDGRCLKVRIPYNRCLIFIFLY</sequence>
<dbReference type="InterPro" id="IPR015943">
    <property type="entry name" value="WD40/YVTN_repeat-like_dom_sf"/>
</dbReference>
<dbReference type="GO" id="GO:0030687">
    <property type="term" value="C:preribosome, large subunit precursor"/>
    <property type="evidence" value="ECO:0007669"/>
    <property type="project" value="TreeGrafter"/>
</dbReference>
<dbReference type="Gene3D" id="2.130.10.10">
    <property type="entry name" value="YVTN repeat-like/Quinoprotein amine dehydrogenase"/>
    <property type="match status" value="1"/>
</dbReference>
<dbReference type="PROSITE" id="PS50082">
    <property type="entry name" value="WD_REPEATS_2"/>
    <property type="match status" value="1"/>
</dbReference>
<dbReference type="PANTHER" id="PTHR17605">
    <property type="entry name" value="RIBOSOME BIOGENESIS PROTEIN BOP1 BLOCK OF PROLIFERATION 1 PROTEIN"/>
    <property type="match status" value="1"/>
</dbReference>
<dbReference type="SMART" id="SM00320">
    <property type="entry name" value="WD40"/>
    <property type="match status" value="1"/>
</dbReference>
<keyword evidence="1" id="KW-0853">WD repeat</keyword>
<dbReference type="OrthoDB" id="5571054at2759"/>
<dbReference type="GO" id="GO:0043021">
    <property type="term" value="F:ribonucleoprotein complex binding"/>
    <property type="evidence" value="ECO:0007669"/>
    <property type="project" value="TreeGrafter"/>
</dbReference>
<protein>
    <submittedName>
        <fullName evidence="4">WD_REPEATS_REGION domain-containing protein</fullName>
    </submittedName>
</protein>
<evidence type="ECO:0000313" key="3">
    <source>
        <dbReference type="Proteomes" id="UP000271098"/>
    </source>
</evidence>
<dbReference type="Proteomes" id="UP000271098">
    <property type="component" value="Unassembled WGS sequence"/>
</dbReference>
<evidence type="ECO:0000313" key="2">
    <source>
        <dbReference type="EMBL" id="VDK57704.1"/>
    </source>
</evidence>
<dbReference type="InterPro" id="IPR001680">
    <property type="entry name" value="WD40_rpt"/>
</dbReference>
<dbReference type="PROSITE" id="PS50294">
    <property type="entry name" value="WD_REPEATS_REGION"/>
    <property type="match status" value="1"/>
</dbReference>
<accession>A0A183DEV8</accession>
<evidence type="ECO:0000313" key="4">
    <source>
        <dbReference type="WBParaSite" id="GPUH_0000725801-mRNA-1"/>
    </source>
</evidence>
<dbReference type="InterPro" id="IPR028598">
    <property type="entry name" value="BOP1/Erb1"/>
</dbReference>
<evidence type="ECO:0000256" key="1">
    <source>
        <dbReference type="PROSITE-ProRule" id="PRU00221"/>
    </source>
</evidence>
<reference evidence="4" key="1">
    <citation type="submission" date="2016-06" db="UniProtKB">
        <authorList>
            <consortium name="WormBaseParasite"/>
        </authorList>
    </citation>
    <scope>IDENTIFICATION</scope>
</reference>
<dbReference type="Pfam" id="PF00400">
    <property type="entry name" value="WD40"/>
    <property type="match status" value="1"/>
</dbReference>
<dbReference type="PANTHER" id="PTHR17605:SF0">
    <property type="entry name" value="RIBOSOME BIOGENESIS PROTEIN BOP1"/>
    <property type="match status" value="1"/>
</dbReference>
<dbReference type="GO" id="GO:0000463">
    <property type="term" value="P:maturation of LSU-rRNA from tricistronic rRNA transcript (SSU-rRNA, 5.8S rRNA, LSU-rRNA)"/>
    <property type="evidence" value="ECO:0007669"/>
    <property type="project" value="TreeGrafter"/>
</dbReference>
<dbReference type="EMBL" id="UYRT01018438">
    <property type="protein sequence ID" value="VDK57704.1"/>
    <property type="molecule type" value="Genomic_DNA"/>
</dbReference>
<dbReference type="SUPFAM" id="SSF50978">
    <property type="entry name" value="WD40 repeat-like"/>
    <property type="match status" value="1"/>
</dbReference>
<reference evidence="2 3" key="2">
    <citation type="submission" date="2018-11" db="EMBL/GenBank/DDBJ databases">
        <authorList>
            <consortium name="Pathogen Informatics"/>
        </authorList>
    </citation>
    <scope>NUCLEOTIDE SEQUENCE [LARGE SCALE GENOMIC DNA]</scope>
</reference>
<name>A0A183DEV8_9BILA</name>